<evidence type="ECO:0000256" key="2">
    <source>
        <dbReference type="ARBA" id="ARBA00009063"/>
    </source>
</evidence>
<dbReference type="GO" id="GO:0000139">
    <property type="term" value="C:Golgi membrane"/>
    <property type="evidence" value="ECO:0007669"/>
    <property type="project" value="TreeGrafter"/>
</dbReference>
<name>A0A3P6V789_DIBLA</name>
<dbReference type="EMBL" id="UYRU01044283">
    <property type="protein sequence ID" value="VDK86021.1"/>
    <property type="molecule type" value="Genomic_DNA"/>
</dbReference>
<accession>A0A3P6V789</accession>
<evidence type="ECO:0000256" key="5">
    <source>
        <dbReference type="ARBA" id="ARBA00022989"/>
    </source>
</evidence>
<evidence type="ECO:0000256" key="4">
    <source>
        <dbReference type="ARBA" id="ARBA00022692"/>
    </source>
</evidence>
<keyword evidence="6" id="KW-0175">Coiled coil</keyword>
<dbReference type="InterPro" id="IPR010989">
    <property type="entry name" value="SNARE"/>
</dbReference>
<keyword evidence="7 8" id="KW-0472">Membrane</keyword>
<evidence type="ECO:0000256" key="6">
    <source>
        <dbReference type="ARBA" id="ARBA00023054"/>
    </source>
</evidence>
<protein>
    <recommendedName>
        <fullName evidence="9">t-SNARE coiled-coil homology domain-containing protein</fullName>
    </recommendedName>
</protein>
<feature type="domain" description="T-SNARE coiled-coil homology" evidence="9">
    <location>
        <begin position="273"/>
        <end position="335"/>
    </location>
</feature>
<dbReference type="Proteomes" id="UP000281553">
    <property type="component" value="Unassembled WGS sequence"/>
</dbReference>
<dbReference type="PROSITE" id="PS50192">
    <property type="entry name" value="T_SNARE"/>
    <property type="match status" value="1"/>
</dbReference>
<dbReference type="Gene3D" id="1.20.5.110">
    <property type="match status" value="1"/>
</dbReference>
<dbReference type="PANTHER" id="PTHR19957:SF3">
    <property type="entry name" value="SYNTAXIN-5"/>
    <property type="match status" value="1"/>
</dbReference>
<proteinExistence type="inferred from homology"/>
<feature type="transmembrane region" description="Helical" evidence="8">
    <location>
        <begin position="345"/>
        <end position="364"/>
    </location>
</feature>
<dbReference type="InterPro" id="IPR045242">
    <property type="entry name" value="Syntaxin"/>
</dbReference>
<gene>
    <name evidence="10" type="ORF">DILT_LOCUS3806</name>
</gene>
<dbReference type="SMART" id="SM00397">
    <property type="entry name" value="t_SNARE"/>
    <property type="match status" value="1"/>
</dbReference>
<dbReference type="GO" id="GO:0005484">
    <property type="term" value="F:SNAP receptor activity"/>
    <property type="evidence" value="ECO:0007669"/>
    <property type="project" value="TreeGrafter"/>
</dbReference>
<evidence type="ECO:0000313" key="11">
    <source>
        <dbReference type="Proteomes" id="UP000281553"/>
    </source>
</evidence>
<dbReference type="GO" id="GO:0006888">
    <property type="term" value="P:endoplasmic reticulum to Golgi vesicle-mediated transport"/>
    <property type="evidence" value="ECO:0007669"/>
    <property type="project" value="TreeGrafter"/>
</dbReference>
<dbReference type="OrthoDB" id="421009at2759"/>
<dbReference type="Pfam" id="PF05739">
    <property type="entry name" value="SNARE"/>
    <property type="match status" value="1"/>
</dbReference>
<dbReference type="AlphaFoldDB" id="A0A3P6V789"/>
<evidence type="ECO:0000256" key="8">
    <source>
        <dbReference type="SAM" id="Phobius"/>
    </source>
</evidence>
<organism evidence="10 11">
    <name type="scientific">Dibothriocephalus latus</name>
    <name type="common">Fish tapeworm</name>
    <name type="synonym">Diphyllobothrium latum</name>
    <dbReference type="NCBI Taxonomy" id="60516"/>
    <lineage>
        <taxon>Eukaryota</taxon>
        <taxon>Metazoa</taxon>
        <taxon>Spiralia</taxon>
        <taxon>Lophotrochozoa</taxon>
        <taxon>Platyhelminthes</taxon>
        <taxon>Cestoda</taxon>
        <taxon>Eucestoda</taxon>
        <taxon>Diphyllobothriidea</taxon>
        <taxon>Diphyllobothriidae</taxon>
        <taxon>Dibothriocephalus</taxon>
    </lineage>
</organism>
<sequence>MLGRARLKPRLSVTAAAYKIPVSSLYRGQFLPSARHILGRLADAETKMSSLKYSSADSEGHLIQTSEALSAGAHTVQSEVVYINSYLQQLLKLTPQVLQEVANHPQVSKHVQAIVSTLEHRMAALSMGLRDFYQDKKQLLSTVGSDELAPATANTCGLASKYHADQLVHAAPFHPPRLSHCELGGSLQSFPAFSAPVPPNSSNSSVAAPPDRTNVSPIMATQRAIPNNLSLKRAPSSFAALPPEEKNQLEAGHWNLVGQAQNQPQLTLTEAPQSVLRQRDRALHNTEQTIVQLGEIYQQFSFLVKEQGEMVTRIDTLLEDAGLNVDLAHNHLVEFMRRISSRRAFMLKLFATLIIVFCIFAFLLR</sequence>
<evidence type="ECO:0000259" key="9">
    <source>
        <dbReference type="PROSITE" id="PS50192"/>
    </source>
</evidence>
<evidence type="ECO:0000256" key="3">
    <source>
        <dbReference type="ARBA" id="ARBA00022448"/>
    </source>
</evidence>
<dbReference type="SUPFAM" id="SSF47661">
    <property type="entry name" value="t-snare proteins"/>
    <property type="match status" value="1"/>
</dbReference>
<evidence type="ECO:0000313" key="10">
    <source>
        <dbReference type="EMBL" id="VDK86021.1"/>
    </source>
</evidence>
<keyword evidence="3" id="KW-0813">Transport</keyword>
<dbReference type="GO" id="GO:0006906">
    <property type="term" value="P:vesicle fusion"/>
    <property type="evidence" value="ECO:0007669"/>
    <property type="project" value="TreeGrafter"/>
</dbReference>
<dbReference type="GO" id="GO:0048278">
    <property type="term" value="P:vesicle docking"/>
    <property type="evidence" value="ECO:0007669"/>
    <property type="project" value="TreeGrafter"/>
</dbReference>
<comment type="subcellular location">
    <subcellularLocation>
        <location evidence="1">Membrane</location>
        <topology evidence="1">Single-pass type IV membrane protein</topology>
    </subcellularLocation>
</comment>
<dbReference type="CDD" id="cd15844">
    <property type="entry name" value="SNARE_syntaxin5"/>
    <property type="match status" value="1"/>
</dbReference>
<keyword evidence="11" id="KW-1185">Reference proteome</keyword>
<evidence type="ECO:0000256" key="1">
    <source>
        <dbReference type="ARBA" id="ARBA00004211"/>
    </source>
</evidence>
<reference evidence="10 11" key="1">
    <citation type="submission" date="2018-11" db="EMBL/GenBank/DDBJ databases">
        <authorList>
            <consortium name="Pathogen Informatics"/>
        </authorList>
    </citation>
    <scope>NUCLEOTIDE SEQUENCE [LARGE SCALE GENOMIC DNA]</scope>
</reference>
<dbReference type="InterPro" id="IPR000727">
    <property type="entry name" value="T_SNARE_dom"/>
</dbReference>
<keyword evidence="4 8" id="KW-0812">Transmembrane</keyword>
<dbReference type="GO" id="GO:0031201">
    <property type="term" value="C:SNARE complex"/>
    <property type="evidence" value="ECO:0007669"/>
    <property type="project" value="TreeGrafter"/>
</dbReference>
<dbReference type="GO" id="GO:0006886">
    <property type="term" value="P:intracellular protein transport"/>
    <property type="evidence" value="ECO:0007669"/>
    <property type="project" value="TreeGrafter"/>
</dbReference>
<comment type="similarity">
    <text evidence="2">Belongs to the syntaxin family.</text>
</comment>
<dbReference type="PANTHER" id="PTHR19957">
    <property type="entry name" value="SYNTAXIN"/>
    <property type="match status" value="1"/>
</dbReference>
<keyword evidence="5 8" id="KW-1133">Transmembrane helix</keyword>
<evidence type="ECO:0000256" key="7">
    <source>
        <dbReference type="ARBA" id="ARBA00023136"/>
    </source>
</evidence>
<dbReference type="GO" id="GO:0000149">
    <property type="term" value="F:SNARE binding"/>
    <property type="evidence" value="ECO:0007669"/>
    <property type="project" value="TreeGrafter"/>
</dbReference>